<dbReference type="CDD" id="cd00135">
    <property type="entry name" value="PDGF"/>
    <property type="match status" value="1"/>
</dbReference>
<dbReference type="GO" id="GO:0001666">
    <property type="term" value="P:response to hypoxia"/>
    <property type="evidence" value="ECO:0007669"/>
    <property type="project" value="TreeGrafter"/>
</dbReference>
<dbReference type="STRING" id="409849.ENSPMGP00000014015"/>
<dbReference type="GO" id="GO:0005172">
    <property type="term" value="F:vascular endothelial growth factor receptor binding"/>
    <property type="evidence" value="ECO:0007669"/>
    <property type="project" value="TreeGrafter"/>
</dbReference>
<dbReference type="GO" id="GO:0001938">
    <property type="term" value="P:positive regulation of endothelial cell proliferation"/>
    <property type="evidence" value="ECO:0007669"/>
    <property type="project" value="TreeGrafter"/>
</dbReference>
<dbReference type="PANTHER" id="PTHR12025:SF9">
    <property type="entry name" value="PLACENTA GROWTH FACTOR"/>
    <property type="match status" value="1"/>
</dbReference>
<name>A0A3B4ABD6_9GOBI</name>
<feature type="compositionally biased region" description="Basic residues" evidence="4">
    <location>
        <begin position="108"/>
        <end position="120"/>
    </location>
</feature>
<dbReference type="SMART" id="SM00141">
    <property type="entry name" value="PDGF"/>
    <property type="match status" value="1"/>
</dbReference>
<sequence>HLRSAVWVALLQCSEGNISLLMFEEVWGRSFCRTIEKLVEVVQEYPSEVEYIYSPACVPLVRCSGCCGDENLECYPTHTTNVTMQVQSCQEYVEMMFVEHQTCECRKRQRGKGRKRKEKQKNKECER</sequence>
<accession>A0A3B4ABD6</accession>
<dbReference type="Proteomes" id="UP000261520">
    <property type="component" value="Unplaced"/>
</dbReference>
<feature type="region of interest" description="Disordered" evidence="4">
    <location>
        <begin position="108"/>
        <end position="127"/>
    </location>
</feature>
<dbReference type="GO" id="GO:0048010">
    <property type="term" value="P:vascular endothelial growth factor receptor signaling pathway"/>
    <property type="evidence" value="ECO:0007669"/>
    <property type="project" value="TreeGrafter"/>
</dbReference>
<dbReference type="PANTHER" id="PTHR12025">
    <property type="entry name" value="VASCULAR ENDOTHELIAL GROWTH FACTOR"/>
    <property type="match status" value="1"/>
</dbReference>
<dbReference type="InterPro" id="IPR029034">
    <property type="entry name" value="Cystine-knot_cytokine"/>
</dbReference>
<reference evidence="6" key="2">
    <citation type="submission" date="2025-09" db="UniProtKB">
        <authorList>
            <consortium name="Ensembl"/>
        </authorList>
    </citation>
    <scope>IDENTIFICATION</scope>
</reference>
<organism evidence="6 7">
    <name type="scientific">Periophthalmus magnuspinnatus</name>
    <dbReference type="NCBI Taxonomy" id="409849"/>
    <lineage>
        <taxon>Eukaryota</taxon>
        <taxon>Metazoa</taxon>
        <taxon>Chordata</taxon>
        <taxon>Craniata</taxon>
        <taxon>Vertebrata</taxon>
        <taxon>Euteleostomi</taxon>
        <taxon>Actinopterygii</taxon>
        <taxon>Neopterygii</taxon>
        <taxon>Teleostei</taxon>
        <taxon>Neoteleostei</taxon>
        <taxon>Acanthomorphata</taxon>
        <taxon>Gobiaria</taxon>
        <taxon>Gobiiformes</taxon>
        <taxon>Gobioidei</taxon>
        <taxon>Gobiidae</taxon>
        <taxon>Oxudercinae</taxon>
        <taxon>Periophthalmus</taxon>
    </lineage>
</organism>
<dbReference type="AlphaFoldDB" id="A0A3B4ABD6"/>
<evidence type="ECO:0000313" key="6">
    <source>
        <dbReference type="Ensembl" id="ENSPMGP00000014015.1"/>
    </source>
</evidence>
<protein>
    <recommendedName>
        <fullName evidence="5">Platelet-derived growth factor (PDGF) family profile domain-containing protein</fullName>
    </recommendedName>
</protein>
<dbReference type="GO" id="GO:0008083">
    <property type="term" value="F:growth factor activity"/>
    <property type="evidence" value="ECO:0007669"/>
    <property type="project" value="UniProtKB-KW"/>
</dbReference>
<dbReference type="SUPFAM" id="SSF57501">
    <property type="entry name" value="Cystine-knot cytokines"/>
    <property type="match status" value="1"/>
</dbReference>
<dbReference type="GO" id="GO:0038084">
    <property type="term" value="P:vascular endothelial growth factor signaling pathway"/>
    <property type="evidence" value="ECO:0007669"/>
    <property type="project" value="TreeGrafter"/>
</dbReference>
<dbReference type="GO" id="GO:0060754">
    <property type="term" value="P:positive regulation of mast cell chemotaxis"/>
    <property type="evidence" value="ECO:0007669"/>
    <property type="project" value="TreeGrafter"/>
</dbReference>
<dbReference type="Gene3D" id="2.10.90.10">
    <property type="entry name" value="Cystine-knot cytokines"/>
    <property type="match status" value="1"/>
</dbReference>
<evidence type="ECO:0000256" key="3">
    <source>
        <dbReference type="RuleBase" id="RU003818"/>
    </source>
</evidence>
<evidence type="ECO:0000256" key="4">
    <source>
        <dbReference type="SAM" id="MobiDB-lite"/>
    </source>
</evidence>
<keyword evidence="2" id="KW-1015">Disulfide bond</keyword>
<evidence type="ECO:0000256" key="2">
    <source>
        <dbReference type="ARBA" id="ARBA00023157"/>
    </source>
</evidence>
<evidence type="ECO:0000256" key="1">
    <source>
        <dbReference type="ARBA" id="ARBA00023030"/>
    </source>
</evidence>
<dbReference type="GO" id="GO:0016020">
    <property type="term" value="C:membrane"/>
    <property type="evidence" value="ECO:0007669"/>
    <property type="project" value="InterPro"/>
</dbReference>
<dbReference type="GO" id="GO:0002040">
    <property type="term" value="P:sprouting angiogenesis"/>
    <property type="evidence" value="ECO:0007669"/>
    <property type="project" value="TreeGrafter"/>
</dbReference>
<keyword evidence="7" id="KW-1185">Reference proteome</keyword>
<dbReference type="GO" id="GO:0042056">
    <property type="term" value="F:chemoattractant activity"/>
    <property type="evidence" value="ECO:0007669"/>
    <property type="project" value="TreeGrafter"/>
</dbReference>
<dbReference type="GO" id="GO:0005615">
    <property type="term" value="C:extracellular space"/>
    <property type="evidence" value="ECO:0007669"/>
    <property type="project" value="TreeGrafter"/>
</dbReference>
<dbReference type="GO" id="GO:0050930">
    <property type="term" value="P:induction of positive chemotaxis"/>
    <property type="evidence" value="ECO:0007669"/>
    <property type="project" value="TreeGrafter"/>
</dbReference>
<feature type="domain" description="Platelet-derived growth factor (PDGF) family profile" evidence="5">
    <location>
        <begin position="19"/>
        <end position="110"/>
    </location>
</feature>
<keyword evidence="1 3" id="KW-0339">Growth factor</keyword>
<dbReference type="InterPro" id="IPR050507">
    <property type="entry name" value="PDGF/VEGF_growth_factor"/>
</dbReference>
<dbReference type="InterPro" id="IPR000072">
    <property type="entry name" value="PDGF/VEGF_dom"/>
</dbReference>
<dbReference type="Pfam" id="PF00341">
    <property type="entry name" value="PDGF"/>
    <property type="match status" value="1"/>
</dbReference>
<dbReference type="PROSITE" id="PS50278">
    <property type="entry name" value="PDGF_2"/>
    <property type="match status" value="1"/>
</dbReference>
<dbReference type="Ensembl" id="ENSPMGT00000014955.1">
    <property type="protein sequence ID" value="ENSPMGP00000014015.1"/>
    <property type="gene ID" value="ENSPMGG00000011513.1"/>
</dbReference>
<evidence type="ECO:0000313" key="7">
    <source>
        <dbReference type="Proteomes" id="UP000261520"/>
    </source>
</evidence>
<proteinExistence type="inferred from homology"/>
<evidence type="ECO:0000259" key="5">
    <source>
        <dbReference type="PROSITE" id="PS50278"/>
    </source>
</evidence>
<dbReference type="GO" id="GO:0045766">
    <property type="term" value="P:positive regulation of angiogenesis"/>
    <property type="evidence" value="ECO:0007669"/>
    <property type="project" value="TreeGrafter"/>
</dbReference>
<comment type="similarity">
    <text evidence="3">Belongs to the PDGF/VEGF growth factor family.</text>
</comment>
<reference evidence="6" key="1">
    <citation type="submission" date="2025-08" db="UniProtKB">
        <authorList>
            <consortium name="Ensembl"/>
        </authorList>
    </citation>
    <scope>IDENTIFICATION</scope>
</reference>